<keyword evidence="2" id="KW-1185">Reference proteome</keyword>
<gene>
    <name evidence="1" type="ORF">CDAR_470111</name>
</gene>
<sequence>MEIPQRDSPPSPPLRNVSLTRNFMNECETFMWGGAEIPPPSILSKQTFGMSAPFISQFSLEKNFSESPKLQPLKGETLFHWGWREQEVGVSKDVEFVIRFGIDLVS</sequence>
<dbReference type="AlphaFoldDB" id="A0AAV4WAL8"/>
<name>A0AAV4WAL8_9ARAC</name>
<accession>A0AAV4WAL8</accession>
<reference evidence="1 2" key="1">
    <citation type="submission" date="2021-06" db="EMBL/GenBank/DDBJ databases">
        <title>Caerostris darwini draft genome.</title>
        <authorList>
            <person name="Kono N."/>
            <person name="Arakawa K."/>
        </authorList>
    </citation>
    <scope>NUCLEOTIDE SEQUENCE [LARGE SCALE GENOMIC DNA]</scope>
</reference>
<dbReference type="EMBL" id="BPLQ01014369">
    <property type="protein sequence ID" value="GIY79288.1"/>
    <property type="molecule type" value="Genomic_DNA"/>
</dbReference>
<dbReference type="Proteomes" id="UP001054837">
    <property type="component" value="Unassembled WGS sequence"/>
</dbReference>
<evidence type="ECO:0000313" key="1">
    <source>
        <dbReference type="EMBL" id="GIY79288.1"/>
    </source>
</evidence>
<protein>
    <submittedName>
        <fullName evidence="1">Uncharacterized protein</fullName>
    </submittedName>
</protein>
<comment type="caution">
    <text evidence="1">The sequence shown here is derived from an EMBL/GenBank/DDBJ whole genome shotgun (WGS) entry which is preliminary data.</text>
</comment>
<organism evidence="1 2">
    <name type="scientific">Caerostris darwini</name>
    <dbReference type="NCBI Taxonomy" id="1538125"/>
    <lineage>
        <taxon>Eukaryota</taxon>
        <taxon>Metazoa</taxon>
        <taxon>Ecdysozoa</taxon>
        <taxon>Arthropoda</taxon>
        <taxon>Chelicerata</taxon>
        <taxon>Arachnida</taxon>
        <taxon>Araneae</taxon>
        <taxon>Araneomorphae</taxon>
        <taxon>Entelegynae</taxon>
        <taxon>Araneoidea</taxon>
        <taxon>Araneidae</taxon>
        <taxon>Caerostris</taxon>
    </lineage>
</organism>
<evidence type="ECO:0000313" key="2">
    <source>
        <dbReference type="Proteomes" id="UP001054837"/>
    </source>
</evidence>
<proteinExistence type="predicted"/>